<evidence type="ECO:0000259" key="1">
    <source>
        <dbReference type="Pfam" id="PF13490"/>
    </source>
</evidence>
<gene>
    <name evidence="2" type="ORF">I8J34_11510</name>
</gene>
<keyword evidence="3" id="KW-1185">Reference proteome</keyword>
<name>A0A944DC60_DENI1</name>
<dbReference type="EMBL" id="JAEKFT010000011">
    <property type="protein sequence ID" value="MBT0961798.1"/>
    <property type="molecule type" value="Genomic_DNA"/>
</dbReference>
<dbReference type="InterPro" id="IPR027383">
    <property type="entry name" value="Znf_put"/>
</dbReference>
<sequence length="65" mass="7783">MLNCKQVTRLASARLDRRLTLRERLSFRLHLMMCAACRRFDAQLQFMHGAMSRFGRGERPDREDR</sequence>
<evidence type="ECO:0000313" key="2">
    <source>
        <dbReference type="EMBL" id="MBT0961798.1"/>
    </source>
</evidence>
<dbReference type="Proteomes" id="UP000694660">
    <property type="component" value="Unassembled WGS sequence"/>
</dbReference>
<organism evidence="2 3">
    <name type="scientific">Denitromonas iodatirespirans</name>
    <dbReference type="NCBI Taxonomy" id="2795389"/>
    <lineage>
        <taxon>Bacteria</taxon>
        <taxon>Pseudomonadati</taxon>
        <taxon>Pseudomonadota</taxon>
        <taxon>Betaproteobacteria</taxon>
        <taxon>Rhodocyclales</taxon>
        <taxon>Zoogloeaceae</taxon>
        <taxon>Denitromonas</taxon>
    </lineage>
</organism>
<dbReference type="RefSeq" id="WP_214361554.1">
    <property type="nucleotide sequence ID" value="NZ_JAEKFT010000011.1"/>
</dbReference>
<dbReference type="Pfam" id="PF13490">
    <property type="entry name" value="zf-HC2"/>
    <property type="match status" value="1"/>
</dbReference>
<protein>
    <submittedName>
        <fullName evidence="2">Zf-HC2 domain-containing protein</fullName>
    </submittedName>
</protein>
<reference evidence="3" key="1">
    <citation type="journal article" date="2022" name="ISME J.">
        <title>Genetic and phylogenetic analysis of dissimilatory iodate-reducing bacteria identifies potential niches across the world's oceans.</title>
        <authorList>
            <person name="Reyes-Umana V."/>
            <person name="Henning Z."/>
            <person name="Lee K."/>
            <person name="Barnum T.P."/>
            <person name="Coates J.D."/>
        </authorList>
    </citation>
    <scope>NUCLEOTIDE SEQUENCE [LARGE SCALE GENOMIC DNA]</scope>
    <source>
        <strain evidence="3">IR12</strain>
    </source>
</reference>
<proteinExistence type="predicted"/>
<evidence type="ECO:0000313" key="3">
    <source>
        <dbReference type="Proteomes" id="UP000694660"/>
    </source>
</evidence>
<feature type="domain" description="Putative zinc-finger" evidence="1">
    <location>
        <begin position="4"/>
        <end position="38"/>
    </location>
</feature>
<comment type="caution">
    <text evidence="2">The sequence shown here is derived from an EMBL/GenBank/DDBJ whole genome shotgun (WGS) entry which is preliminary data.</text>
</comment>
<accession>A0A944DC60</accession>
<dbReference type="AlphaFoldDB" id="A0A944DC60"/>